<evidence type="ECO:0000256" key="1">
    <source>
        <dbReference type="ARBA" id="ARBA00006484"/>
    </source>
</evidence>
<reference evidence="3 4" key="1">
    <citation type="submission" date="2015-10" db="EMBL/GenBank/DDBJ databases">
        <title>Draft genome sequence of Novosphingobium fuchskuhlense DSM 25065 isolated from a surface water sample of the southwest basin of Lake Grosse Fuchskuhle.</title>
        <authorList>
            <person name="Ruckert C."/>
            <person name="Winkler A."/>
            <person name="Glaeser J."/>
            <person name="Grossart H.-P."/>
            <person name="Kalinowski J."/>
            <person name="Glaeser S."/>
        </authorList>
    </citation>
    <scope>NUCLEOTIDE SEQUENCE [LARGE SCALE GENOMIC DNA]</scope>
    <source>
        <strain evidence="3 4">FNE08-7</strain>
    </source>
</reference>
<dbReference type="STRING" id="1117702.AQZ52_00740"/>
<dbReference type="InterPro" id="IPR036291">
    <property type="entry name" value="NAD(P)-bd_dom_sf"/>
</dbReference>
<dbReference type="PROSITE" id="PS00061">
    <property type="entry name" value="ADH_SHORT"/>
    <property type="match status" value="1"/>
</dbReference>
<keyword evidence="2" id="KW-0560">Oxidoreductase</keyword>
<comment type="caution">
    <text evidence="3">The sequence shown here is derived from an EMBL/GenBank/DDBJ whole genome shotgun (WGS) entry which is preliminary data.</text>
</comment>
<proteinExistence type="inferred from homology"/>
<dbReference type="PANTHER" id="PTHR43477">
    <property type="entry name" value="DIHYDROANTICAPSIN 7-DEHYDROGENASE"/>
    <property type="match status" value="1"/>
</dbReference>
<gene>
    <name evidence="3" type="ORF">AQZ52_00740</name>
</gene>
<name>A0A124JWN8_9SPHN</name>
<dbReference type="Gene3D" id="3.40.50.720">
    <property type="entry name" value="NAD(P)-binding Rossmann-like Domain"/>
    <property type="match status" value="1"/>
</dbReference>
<dbReference type="Pfam" id="PF13561">
    <property type="entry name" value="adh_short_C2"/>
    <property type="match status" value="1"/>
</dbReference>
<dbReference type="PANTHER" id="PTHR43477:SF1">
    <property type="entry name" value="DIHYDROANTICAPSIN 7-DEHYDROGENASE"/>
    <property type="match status" value="1"/>
</dbReference>
<dbReference type="InterPro" id="IPR051122">
    <property type="entry name" value="SDR_DHRS6-like"/>
</dbReference>
<evidence type="ECO:0000313" key="3">
    <source>
        <dbReference type="EMBL" id="KUR73535.1"/>
    </source>
</evidence>
<comment type="similarity">
    <text evidence="1">Belongs to the short-chain dehydrogenases/reductases (SDR) family.</text>
</comment>
<dbReference type="PRINTS" id="PR00081">
    <property type="entry name" value="GDHRDH"/>
</dbReference>
<organism evidence="3 4">
    <name type="scientific">Novosphingobium fuchskuhlense</name>
    <dbReference type="NCBI Taxonomy" id="1117702"/>
    <lineage>
        <taxon>Bacteria</taxon>
        <taxon>Pseudomonadati</taxon>
        <taxon>Pseudomonadota</taxon>
        <taxon>Alphaproteobacteria</taxon>
        <taxon>Sphingomonadales</taxon>
        <taxon>Sphingomonadaceae</taxon>
        <taxon>Novosphingobium</taxon>
    </lineage>
</organism>
<dbReference type="InterPro" id="IPR002347">
    <property type="entry name" value="SDR_fam"/>
</dbReference>
<protein>
    <submittedName>
        <fullName evidence="3">Short-chain dehydrogenase</fullName>
    </submittedName>
</protein>
<dbReference type="Proteomes" id="UP000058012">
    <property type="component" value="Unassembled WGS sequence"/>
</dbReference>
<dbReference type="SUPFAM" id="SSF51735">
    <property type="entry name" value="NAD(P)-binding Rossmann-fold domains"/>
    <property type="match status" value="1"/>
</dbReference>
<dbReference type="AlphaFoldDB" id="A0A124JWN8"/>
<evidence type="ECO:0000256" key="2">
    <source>
        <dbReference type="ARBA" id="ARBA00023002"/>
    </source>
</evidence>
<dbReference type="FunFam" id="3.40.50.720:FF:000084">
    <property type="entry name" value="Short-chain dehydrogenase reductase"/>
    <property type="match status" value="1"/>
</dbReference>
<dbReference type="GO" id="GO:0016491">
    <property type="term" value="F:oxidoreductase activity"/>
    <property type="evidence" value="ECO:0007669"/>
    <property type="project" value="UniProtKB-KW"/>
</dbReference>
<dbReference type="InterPro" id="IPR020904">
    <property type="entry name" value="Sc_DH/Rdtase_CS"/>
</dbReference>
<dbReference type="RefSeq" id="WP_067906052.1">
    <property type="nucleotide sequence ID" value="NZ_KQ954244.1"/>
</dbReference>
<evidence type="ECO:0000313" key="4">
    <source>
        <dbReference type="Proteomes" id="UP000058012"/>
    </source>
</evidence>
<dbReference type="OrthoDB" id="5457012at2"/>
<keyword evidence="4" id="KW-1185">Reference proteome</keyword>
<accession>A0A124JWN8</accession>
<dbReference type="EMBL" id="LLZS01000001">
    <property type="protein sequence ID" value="KUR73535.1"/>
    <property type="molecule type" value="Genomic_DNA"/>
</dbReference>
<dbReference type="PRINTS" id="PR00080">
    <property type="entry name" value="SDRFAMILY"/>
</dbReference>
<sequence length="252" mass="25971">MGRLEGKVALVTGGGSGLGAADCEALAAEGAKVVVTDVNLAAAQAVADRIGANAIALALDVASEEQWIATYAAIEAKFGGLHVLVNNAGVVLNADVEDTGLDKFRWVNSIMIDGVFLGMKHAIPLMNKSGGGSIINMSSVGALLGYPIYFAYSAAKGAVRSMTKSVAVMAQVKGYKIRCNSVHPGAIETPMVQQAEGRPGQVNQIPDGVLPHGSAGHPKDVAALVVFLASDESRYITGAELVIDNGLTIRPF</sequence>